<feature type="compositionally biased region" description="Low complexity" evidence="1">
    <location>
        <begin position="9"/>
        <end position="22"/>
    </location>
</feature>
<proteinExistence type="predicted"/>
<evidence type="ECO:0008006" key="4">
    <source>
        <dbReference type="Google" id="ProtNLM"/>
    </source>
</evidence>
<dbReference type="HOGENOM" id="CLU_018294_8_0_1"/>
<organism evidence="2 3">
    <name type="scientific">Paxillus rubicundulus Ve08.2h10</name>
    <dbReference type="NCBI Taxonomy" id="930991"/>
    <lineage>
        <taxon>Eukaryota</taxon>
        <taxon>Fungi</taxon>
        <taxon>Dikarya</taxon>
        <taxon>Basidiomycota</taxon>
        <taxon>Agaricomycotina</taxon>
        <taxon>Agaricomycetes</taxon>
        <taxon>Agaricomycetidae</taxon>
        <taxon>Boletales</taxon>
        <taxon>Paxilineae</taxon>
        <taxon>Paxillaceae</taxon>
        <taxon>Paxillus</taxon>
    </lineage>
</organism>
<name>A0A0D0DV03_9AGAM</name>
<feature type="region of interest" description="Disordered" evidence="1">
    <location>
        <begin position="1"/>
        <end position="23"/>
    </location>
</feature>
<dbReference type="InParanoid" id="A0A0D0DV03"/>
<dbReference type="AlphaFoldDB" id="A0A0D0DV03"/>
<evidence type="ECO:0000256" key="1">
    <source>
        <dbReference type="SAM" id="MobiDB-lite"/>
    </source>
</evidence>
<accession>A0A0D0DV03</accession>
<dbReference type="EMBL" id="KN825210">
    <property type="protein sequence ID" value="KIK93146.1"/>
    <property type="molecule type" value="Genomic_DNA"/>
</dbReference>
<protein>
    <recommendedName>
        <fullName evidence="4">HTH CENPB-type domain-containing protein</fullName>
    </recommendedName>
</protein>
<reference evidence="3" key="2">
    <citation type="submission" date="2015-01" db="EMBL/GenBank/DDBJ databases">
        <title>Evolutionary Origins and Diversification of the Mycorrhizal Mutualists.</title>
        <authorList>
            <consortium name="DOE Joint Genome Institute"/>
            <consortium name="Mycorrhizal Genomics Consortium"/>
            <person name="Kohler A."/>
            <person name="Kuo A."/>
            <person name="Nagy L.G."/>
            <person name="Floudas D."/>
            <person name="Copeland A."/>
            <person name="Barry K.W."/>
            <person name="Cichocki N."/>
            <person name="Veneault-Fourrey C."/>
            <person name="LaButti K."/>
            <person name="Lindquist E.A."/>
            <person name="Lipzen A."/>
            <person name="Lundell T."/>
            <person name="Morin E."/>
            <person name="Murat C."/>
            <person name="Riley R."/>
            <person name="Ohm R."/>
            <person name="Sun H."/>
            <person name="Tunlid A."/>
            <person name="Henrissat B."/>
            <person name="Grigoriev I.V."/>
            <person name="Hibbett D.S."/>
            <person name="Martin F."/>
        </authorList>
    </citation>
    <scope>NUCLEOTIDE SEQUENCE [LARGE SCALE GENOMIC DNA]</scope>
    <source>
        <strain evidence="3">Ve08.2h10</strain>
    </source>
</reference>
<sequence length="159" mass="17985">CEGHKPYNQQLKPPKKGQTQPKTSAINAENHFHHNLTLSKWLQVVAYHDQHQPISQEEVVKLFTNEKAGALIFMQSTLSHHLSKEGHAADKWWLKSHPTALSSKQIRVEALSKWVKHMEEKGEHVAGPMLVAKCEKFKKALDVPKNGRLKSGGWATNLC</sequence>
<evidence type="ECO:0000313" key="2">
    <source>
        <dbReference type="EMBL" id="KIK93146.1"/>
    </source>
</evidence>
<dbReference type="OrthoDB" id="3180757at2759"/>
<gene>
    <name evidence="2" type="ORF">PAXRUDRAFT_145702</name>
</gene>
<keyword evidence="3" id="KW-1185">Reference proteome</keyword>
<feature type="non-terminal residue" evidence="2">
    <location>
        <position position="159"/>
    </location>
</feature>
<evidence type="ECO:0000313" key="3">
    <source>
        <dbReference type="Proteomes" id="UP000054538"/>
    </source>
</evidence>
<dbReference type="Proteomes" id="UP000054538">
    <property type="component" value="Unassembled WGS sequence"/>
</dbReference>
<reference evidence="2 3" key="1">
    <citation type="submission" date="2014-04" db="EMBL/GenBank/DDBJ databases">
        <authorList>
            <consortium name="DOE Joint Genome Institute"/>
            <person name="Kuo A."/>
            <person name="Kohler A."/>
            <person name="Jargeat P."/>
            <person name="Nagy L.G."/>
            <person name="Floudas D."/>
            <person name="Copeland A."/>
            <person name="Barry K.W."/>
            <person name="Cichocki N."/>
            <person name="Veneault-Fourrey C."/>
            <person name="LaButti K."/>
            <person name="Lindquist E.A."/>
            <person name="Lipzen A."/>
            <person name="Lundell T."/>
            <person name="Morin E."/>
            <person name="Murat C."/>
            <person name="Sun H."/>
            <person name="Tunlid A."/>
            <person name="Henrissat B."/>
            <person name="Grigoriev I.V."/>
            <person name="Hibbett D.S."/>
            <person name="Martin F."/>
            <person name="Nordberg H.P."/>
            <person name="Cantor M.N."/>
            <person name="Hua S.X."/>
        </authorList>
    </citation>
    <scope>NUCLEOTIDE SEQUENCE [LARGE SCALE GENOMIC DNA]</scope>
    <source>
        <strain evidence="2 3">Ve08.2h10</strain>
    </source>
</reference>